<dbReference type="Gene3D" id="2.40.110.10">
    <property type="entry name" value="Butyryl-CoA Dehydrogenase, subunit A, domain 2"/>
    <property type="match status" value="1"/>
</dbReference>
<dbReference type="InterPro" id="IPR037069">
    <property type="entry name" value="AcylCoA_DH/ox_N_sf"/>
</dbReference>
<keyword evidence="5" id="KW-0560">Oxidoreductase</keyword>
<accession>S9PAU5</accession>
<proteinExistence type="inferred from homology"/>
<dbReference type="GO" id="GO:0016627">
    <property type="term" value="F:oxidoreductase activity, acting on the CH-CH group of donors"/>
    <property type="evidence" value="ECO:0007669"/>
    <property type="project" value="InterPro"/>
</dbReference>
<evidence type="ECO:0000313" key="10">
    <source>
        <dbReference type="EMBL" id="EPX60226.1"/>
    </source>
</evidence>
<evidence type="ECO:0000256" key="4">
    <source>
        <dbReference type="ARBA" id="ARBA00022827"/>
    </source>
</evidence>
<dbReference type="InterPro" id="IPR036250">
    <property type="entry name" value="AcylCo_DH-like_C"/>
</dbReference>
<dbReference type="InterPro" id="IPR009100">
    <property type="entry name" value="AcylCoA_DH/oxidase_NM_dom_sf"/>
</dbReference>
<evidence type="ECO:0000259" key="9">
    <source>
        <dbReference type="Pfam" id="PF12806"/>
    </source>
</evidence>
<dbReference type="InterPro" id="IPR013786">
    <property type="entry name" value="AcylCoA_DH/ox_N"/>
</dbReference>
<evidence type="ECO:0000259" key="7">
    <source>
        <dbReference type="Pfam" id="PF02770"/>
    </source>
</evidence>
<dbReference type="Pfam" id="PF02771">
    <property type="entry name" value="Acyl-CoA_dh_N"/>
    <property type="match status" value="1"/>
</dbReference>
<evidence type="ECO:0000256" key="5">
    <source>
        <dbReference type="RuleBase" id="RU362125"/>
    </source>
</evidence>
<dbReference type="Pfam" id="PF02770">
    <property type="entry name" value="Acyl-CoA_dh_M"/>
    <property type="match status" value="1"/>
</dbReference>
<dbReference type="Gene3D" id="1.10.540.10">
    <property type="entry name" value="Acyl-CoA dehydrogenase/oxidase, N-terminal domain"/>
    <property type="match status" value="1"/>
</dbReference>
<dbReference type="InterPro" id="IPR009075">
    <property type="entry name" value="AcylCo_DH/oxidase_C"/>
</dbReference>
<evidence type="ECO:0000256" key="1">
    <source>
        <dbReference type="ARBA" id="ARBA00001974"/>
    </source>
</evidence>
<evidence type="ECO:0000313" key="11">
    <source>
        <dbReference type="Proteomes" id="UP000011682"/>
    </source>
</evidence>
<dbReference type="Gene3D" id="1.20.140.10">
    <property type="entry name" value="Butyryl-CoA Dehydrogenase, subunit A, domain 3"/>
    <property type="match status" value="1"/>
</dbReference>
<keyword evidence="4 5" id="KW-0274">FAD</keyword>
<dbReference type="InterPro" id="IPR006091">
    <property type="entry name" value="Acyl-CoA_Oxase/DH_mid-dom"/>
</dbReference>
<dbReference type="InterPro" id="IPR046373">
    <property type="entry name" value="Acyl-CoA_Oxase/DH_mid-dom_sf"/>
</dbReference>
<reference evidence="10" key="1">
    <citation type="submission" date="2013-05" db="EMBL/GenBank/DDBJ databases">
        <title>Genome assembly of Cystobacter fuscus DSM 2262.</title>
        <authorList>
            <person name="Sharma G."/>
            <person name="Khatri I."/>
            <person name="Kaur C."/>
            <person name="Mayilraj S."/>
            <person name="Subramanian S."/>
        </authorList>
    </citation>
    <scope>NUCLEOTIDE SEQUENCE [LARGE SCALE GENOMIC DNA]</scope>
    <source>
        <strain evidence="10">DSM 2262</strain>
    </source>
</reference>
<dbReference type="InterPro" id="IPR052166">
    <property type="entry name" value="Diverse_Acyl-CoA_DH"/>
</dbReference>
<feature type="domain" description="Acyl-CoA dehydrogenase/oxidase N-terminal" evidence="8">
    <location>
        <begin position="43"/>
        <end position="161"/>
    </location>
</feature>
<dbReference type="AlphaFoldDB" id="S9PAU5"/>
<gene>
    <name evidence="10" type="ORF">D187_002312</name>
</gene>
<dbReference type="InterPro" id="IPR025878">
    <property type="entry name" value="Acyl-CoA_dh-like_C_dom"/>
</dbReference>
<organism evidence="10 11">
    <name type="scientific">Cystobacter fuscus (strain ATCC 25194 / DSM 2262 / NBRC 100088 / M29)</name>
    <dbReference type="NCBI Taxonomy" id="1242864"/>
    <lineage>
        <taxon>Bacteria</taxon>
        <taxon>Pseudomonadati</taxon>
        <taxon>Myxococcota</taxon>
        <taxon>Myxococcia</taxon>
        <taxon>Myxococcales</taxon>
        <taxon>Cystobacterineae</taxon>
        <taxon>Archangiaceae</taxon>
        <taxon>Cystobacter</taxon>
    </lineage>
</organism>
<dbReference type="PANTHER" id="PTHR42803">
    <property type="entry name" value="ACYL-COA DEHYDROGENASE"/>
    <property type="match status" value="1"/>
</dbReference>
<dbReference type="OrthoDB" id="9765339at2"/>
<evidence type="ECO:0000259" key="8">
    <source>
        <dbReference type="Pfam" id="PF02771"/>
    </source>
</evidence>
<keyword evidence="11" id="KW-1185">Reference proteome</keyword>
<evidence type="ECO:0000256" key="2">
    <source>
        <dbReference type="ARBA" id="ARBA00009347"/>
    </source>
</evidence>
<evidence type="ECO:0000259" key="6">
    <source>
        <dbReference type="Pfam" id="PF00441"/>
    </source>
</evidence>
<comment type="cofactor">
    <cofactor evidence="1 5">
        <name>FAD</name>
        <dbReference type="ChEBI" id="CHEBI:57692"/>
    </cofactor>
</comment>
<dbReference type="PANTHER" id="PTHR42803:SF3">
    <property type="entry name" value="ACYL-COA DEHYDROGENASE-RELATED"/>
    <property type="match status" value="1"/>
</dbReference>
<dbReference type="Pfam" id="PF00441">
    <property type="entry name" value="Acyl-CoA_dh_1"/>
    <property type="match status" value="1"/>
</dbReference>
<feature type="domain" description="Acyl-CoA dehydrogenase/oxidase C-terminal" evidence="6">
    <location>
        <begin position="286"/>
        <end position="452"/>
    </location>
</feature>
<sequence length="601" mass="65683">MTAPASNPLLSDRDVDFQLYEVLDAESLCKLPAFADHSRETFTLFLDSTRRLARDVLAPTYRLMDSEPPTFRDGRVHVHPLMRTLYPQLVDLGLLAATRPVETGGQQLPLTVYSLASAYLMAANLSAYAFIGLTTGAAHLIEAFGSEWLKDTFMAKMYSGQWTGTMALTEPHAGSSLADVRTRATPAEDGTWRVSGSKIFISGGDHDFAENVVHLTLGRIDGAPAGVRGLSLFAIPARRPEGGRLVDNDVRVTGAIHKIGWRGIPSLALNYGEGGDCRGWLVGQAGKGLAHMFQMMNEARIMVGFNGVATASVAYQEALAYARNRPQGRLSWEKDAARPQRPIIEHADVRRMLLRQKAIVEGGLSLLSMASWQSDVAEHGETPEARERAGLLADLLTPLAKTFPAEKGFEANTLAIQVHGGYGYSTEYLPEAWLRDQKLNSIHEGTTGIQGLDLLGRKVVAAGGGGLRAFVEEVEATVERARRAGVDASWGESLNEALQRVVALTMELGQAGMEGDVERMLRHSADYMELFSVLAVAWRWLAQAAAAREGLARGTDGRDFYEGKLAAAQYWLHTELPRVAPLVELCRSGEDSYTRMQPDWF</sequence>
<evidence type="ECO:0000256" key="3">
    <source>
        <dbReference type="ARBA" id="ARBA00022630"/>
    </source>
</evidence>
<comment type="similarity">
    <text evidence="2 5">Belongs to the acyl-CoA dehydrogenase family.</text>
</comment>
<feature type="domain" description="Acyl-CoA oxidase/dehydrogenase middle" evidence="7">
    <location>
        <begin position="166"/>
        <end position="266"/>
    </location>
</feature>
<keyword evidence="3 5" id="KW-0285">Flavoprotein</keyword>
<dbReference type="EMBL" id="ANAH02000014">
    <property type="protein sequence ID" value="EPX60226.1"/>
    <property type="molecule type" value="Genomic_DNA"/>
</dbReference>
<dbReference type="SUPFAM" id="SSF47203">
    <property type="entry name" value="Acyl-CoA dehydrogenase C-terminal domain-like"/>
    <property type="match status" value="1"/>
</dbReference>
<dbReference type="eggNOG" id="COG1960">
    <property type="taxonomic scope" value="Bacteria"/>
</dbReference>
<protein>
    <submittedName>
        <fullName evidence="10">Acyl-CoA dehydrogenase</fullName>
    </submittedName>
</protein>
<dbReference type="RefSeq" id="WP_002621773.1">
    <property type="nucleotide sequence ID" value="NZ_ANAH02000014.1"/>
</dbReference>
<dbReference type="Pfam" id="PF12806">
    <property type="entry name" value="Acyl-CoA_dh_C"/>
    <property type="match status" value="1"/>
</dbReference>
<name>S9PAU5_CYSF2</name>
<feature type="domain" description="Acetyl-CoA dehydrogenase-like C-terminal" evidence="9">
    <location>
        <begin position="470"/>
        <end position="596"/>
    </location>
</feature>
<dbReference type="SUPFAM" id="SSF56645">
    <property type="entry name" value="Acyl-CoA dehydrogenase NM domain-like"/>
    <property type="match status" value="1"/>
</dbReference>
<dbReference type="Proteomes" id="UP000011682">
    <property type="component" value="Unassembled WGS sequence"/>
</dbReference>
<comment type="caution">
    <text evidence="10">The sequence shown here is derived from an EMBL/GenBank/DDBJ whole genome shotgun (WGS) entry which is preliminary data.</text>
</comment>
<dbReference type="GO" id="GO:0050660">
    <property type="term" value="F:flavin adenine dinucleotide binding"/>
    <property type="evidence" value="ECO:0007669"/>
    <property type="project" value="InterPro"/>
</dbReference>